<keyword evidence="1" id="KW-0732">Signal</keyword>
<evidence type="ECO:0008006" key="4">
    <source>
        <dbReference type="Google" id="ProtNLM"/>
    </source>
</evidence>
<dbReference type="EMBL" id="JAHCVK010000003">
    <property type="protein sequence ID" value="MBT0653281.1"/>
    <property type="molecule type" value="Genomic_DNA"/>
</dbReference>
<name>A0ABS5SF75_9BACT</name>
<comment type="caution">
    <text evidence="2">The sequence shown here is derived from an EMBL/GenBank/DDBJ whole genome shotgun (WGS) entry which is preliminary data.</text>
</comment>
<accession>A0ABS5SF75</accession>
<feature type="chain" id="PRO_5045757342" description="Ig-like domain-containing protein" evidence="1">
    <location>
        <begin position="29"/>
        <end position="171"/>
    </location>
</feature>
<gene>
    <name evidence="2" type="ORF">KI810_09455</name>
</gene>
<dbReference type="RefSeq" id="WP_214175286.1">
    <property type="nucleotide sequence ID" value="NZ_JAHCVK010000003.1"/>
</dbReference>
<evidence type="ECO:0000313" key="3">
    <source>
        <dbReference type="Proteomes" id="UP000756860"/>
    </source>
</evidence>
<organism evidence="2 3">
    <name type="scientific">Geomobilimonas luticola</name>
    <dbReference type="NCBI Taxonomy" id="1114878"/>
    <lineage>
        <taxon>Bacteria</taxon>
        <taxon>Pseudomonadati</taxon>
        <taxon>Thermodesulfobacteriota</taxon>
        <taxon>Desulfuromonadia</taxon>
        <taxon>Geobacterales</taxon>
        <taxon>Geobacteraceae</taxon>
        <taxon>Geomobilimonas</taxon>
    </lineage>
</organism>
<proteinExistence type="predicted"/>
<dbReference type="Proteomes" id="UP000756860">
    <property type="component" value="Unassembled WGS sequence"/>
</dbReference>
<evidence type="ECO:0000313" key="2">
    <source>
        <dbReference type="EMBL" id="MBT0653281.1"/>
    </source>
</evidence>
<evidence type="ECO:0000256" key="1">
    <source>
        <dbReference type="SAM" id="SignalP"/>
    </source>
</evidence>
<sequence>MTRRASAHILLLFALALGPTMTTGDAKAATTAPLNINYTLVARATLNLTPATINFPDGDPTSLPSVAATENPVVVTAKIRKDPSAALLATLVCQGGPLVSGGDQIPSSGITWTATGTGFTGGTLSSATPQQVGNWTTSGTYIGNLNFRLANLWTYAIGSYTGSITYTLTAP</sequence>
<reference evidence="2 3" key="1">
    <citation type="submission" date="2021-05" db="EMBL/GenBank/DDBJ databases">
        <title>The draft genome of Geobacter luticola JCM 17780.</title>
        <authorList>
            <person name="Xu Z."/>
            <person name="Masuda Y."/>
            <person name="Itoh H."/>
            <person name="Senoo K."/>
        </authorList>
    </citation>
    <scope>NUCLEOTIDE SEQUENCE [LARGE SCALE GENOMIC DNA]</scope>
    <source>
        <strain evidence="2 3">JCM 17780</strain>
    </source>
</reference>
<keyword evidence="3" id="KW-1185">Reference proteome</keyword>
<protein>
    <recommendedName>
        <fullName evidence="4">Ig-like domain-containing protein</fullName>
    </recommendedName>
</protein>
<feature type="signal peptide" evidence="1">
    <location>
        <begin position="1"/>
        <end position="28"/>
    </location>
</feature>